<accession>A0A7X3H3T6</accession>
<feature type="transmembrane region" description="Helical" evidence="1">
    <location>
        <begin position="20"/>
        <end position="38"/>
    </location>
</feature>
<dbReference type="NCBIfam" id="TIGR01594">
    <property type="entry name" value="holin_lambda"/>
    <property type="match status" value="1"/>
</dbReference>
<feature type="transmembrane region" description="Helical" evidence="1">
    <location>
        <begin position="76"/>
        <end position="93"/>
    </location>
</feature>
<gene>
    <name evidence="2" type="ORF">GO594_01650</name>
</gene>
<keyword evidence="1" id="KW-0472">Membrane</keyword>
<name>A0A7X3H3T6_9GAMM</name>
<dbReference type="Pfam" id="PF05106">
    <property type="entry name" value="Phage_holin_3_1"/>
    <property type="match status" value="1"/>
</dbReference>
<dbReference type="AlphaFoldDB" id="A0A7X3H3T6"/>
<proteinExistence type="predicted"/>
<dbReference type="EMBL" id="WTFN01000003">
    <property type="protein sequence ID" value="MWK54670.1"/>
    <property type="molecule type" value="Genomic_DNA"/>
</dbReference>
<organism evidence="2 3">
    <name type="scientific">Metapseudomonas otitidis</name>
    <dbReference type="NCBI Taxonomy" id="319939"/>
    <lineage>
        <taxon>Bacteria</taxon>
        <taxon>Pseudomonadati</taxon>
        <taxon>Pseudomonadota</taxon>
        <taxon>Gammaproteobacteria</taxon>
        <taxon>Pseudomonadales</taxon>
        <taxon>Pseudomonadaceae</taxon>
        <taxon>Metapseudomonas</taxon>
    </lineage>
</organism>
<dbReference type="Proteomes" id="UP000461288">
    <property type="component" value="Unassembled WGS sequence"/>
</dbReference>
<evidence type="ECO:0000313" key="2">
    <source>
        <dbReference type="EMBL" id="MWK54670.1"/>
    </source>
</evidence>
<keyword evidence="1" id="KW-1133">Transmembrane helix</keyword>
<dbReference type="InterPro" id="IPR006481">
    <property type="entry name" value="Phage_lambda_GpS_holin"/>
</dbReference>
<protein>
    <submittedName>
        <fullName evidence="2">Phage holin, lambda family</fullName>
    </submittedName>
</protein>
<keyword evidence="1" id="KW-0812">Transmembrane</keyword>
<evidence type="ECO:0000256" key="1">
    <source>
        <dbReference type="SAM" id="Phobius"/>
    </source>
</evidence>
<reference evidence="2 3" key="1">
    <citation type="submission" date="2019-12" db="EMBL/GenBank/DDBJ databases">
        <title>Draft genome sequence of Pseudomonas otitidis recovered from a chicken carcass.</title>
        <authorList>
            <person name="Vieira T.R."/>
            <person name="Oliviera E.F.C."/>
            <person name="Silva N.M.V."/>
            <person name="Sambrano G.E."/>
            <person name="Cibulski S.P."/>
            <person name="Cardoso M.R.I."/>
        </authorList>
    </citation>
    <scope>NUCLEOTIDE SEQUENCE [LARGE SCALE GENOMIC DNA]</scope>
    <source>
        <strain evidence="2 3">25_K</strain>
    </source>
</reference>
<sequence length="110" mass="12085">MHEKDPGLWQDILAQVKDLSPAWQGFVMAFVIAVLRAIYDGKEKRWQRILLEALICGGLTLAASTAIAWFNLPESLAIAFGGALGFLGVMQARKLALRFLNIRVDDAGSK</sequence>
<evidence type="ECO:0000313" key="3">
    <source>
        <dbReference type="Proteomes" id="UP000461288"/>
    </source>
</evidence>
<feature type="transmembrane region" description="Helical" evidence="1">
    <location>
        <begin position="50"/>
        <end position="70"/>
    </location>
</feature>
<comment type="caution">
    <text evidence="2">The sequence shown here is derived from an EMBL/GenBank/DDBJ whole genome shotgun (WGS) entry which is preliminary data.</text>
</comment>
<dbReference type="RefSeq" id="WP_160479552.1">
    <property type="nucleotide sequence ID" value="NZ_WTFN01000003.1"/>
</dbReference>